<organism evidence="16 17">
    <name type="scientific">Patellaria atrata CBS 101060</name>
    <dbReference type="NCBI Taxonomy" id="1346257"/>
    <lineage>
        <taxon>Eukaryota</taxon>
        <taxon>Fungi</taxon>
        <taxon>Dikarya</taxon>
        <taxon>Ascomycota</taxon>
        <taxon>Pezizomycotina</taxon>
        <taxon>Dothideomycetes</taxon>
        <taxon>Dothideomycetes incertae sedis</taxon>
        <taxon>Patellariales</taxon>
        <taxon>Patellariaceae</taxon>
        <taxon>Patellaria</taxon>
    </lineage>
</organism>
<sequence>MVSLTTIGWGIIAFSRLVNAQFPPTPKDVTVLNSRFDDGVYISYKEPNLCETTPGVKSYAGYVHLPAGTLGDLNEAQEYPINTFFWFFSARHDPANAPLSIWMNGGPGSSSMLGLFVENGPCWVNPDSNSTTSNPLSWNEHVNMLYLDQPVQVGLSYDTLQNVTVDVVNGVEVADFSATGVPEQNATFLVGTYSSYNGNNTAEGSRNAARALWHFAQVWFQEFPAYKPNDDRVSIATESYGGRYGPAFTAFFQQQNERIENGTWTEVGEMYYIHLDTLLIVNGCIDRQVQWPSYPHMAFNNTYGIQTVNETVYEAMLDALNRPGGCRDKINDCRAAAAIGDPSQRGLNDTVNEICQDAETFCSSGVRDGYLDNSGRNYYDITIIDPDPWPEPFYRGYLNQPHVQQALGVPLNWSQSNGVVAQQFRGIGDYPRAGWLEDLAYLLDEGIKVSLMYGDRDYACNWIGGEAVSLAINWSSTADFHAAGYAGIQTNETYVGGQVRQYGNLSFTRVFQAGHEVPYYAPQTAYEIFNRVLFNRDIATGTIDTAANSTYHTEGPADTWGFTDEPPEQPPGLCYVLDLEATCREDQYQSIVDGSALLHHWVLMDANTTRLFPDFEFEGSANETSGAPSGTATTAVGTGMPSETESAEPVSTGGAEGLEPRLSVVGVVVGLAGWLVL</sequence>
<keyword evidence="6 14" id="KW-0121">Carboxypeptidase</keyword>
<evidence type="ECO:0000256" key="8">
    <source>
        <dbReference type="ARBA" id="ARBA00022729"/>
    </source>
</evidence>
<comment type="function">
    <text evidence="13">Extracellular serine carboxypeptidase that contributes to pathogenicity.</text>
</comment>
<dbReference type="GO" id="GO:0005886">
    <property type="term" value="C:plasma membrane"/>
    <property type="evidence" value="ECO:0007669"/>
    <property type="project" value="UniProtKB-SubCell"/>
</dbReference>
<keyword evidence="7 14" id="KW-0645">Protease</keyword>
<keyword evidence="10" id="KW-0843">Virulence</keyword>
<dbReference type="PROSITE" id="PS00560">
    <property type="entry name" value="CARBOXYPEPT_SER_HIS"/>
    <property type="match status" value="1"/>
</dbReference>
<keyword evidence="17" id="KW-1185">Reference proteome</keyword>
<dbReference type="Proteomes" id="UP000799429">
    <property type="component" value="Unassembled WGS sequence"/>
</dbReference>
<dbReference type="PANTHER" id="PTHR11802">
    <property type="entry name" value="SERINE PROTEASE FAMILY S10 SERINE CARBOXYPEPTIDASE"/>
    <property type="match status" value="1"/>
</dbReference>
<keyword evidence="5" id="KW-0336">GPI-anchor</keyword>
<dbReference type="PROSITE" id="PS00131">
    <property type="entry name" value="CARBOXYPEPT_SER_SER"/>
    <property type="match status" value="1"/>
</dbReference>
<evidence type="ECO:0000313" key="16">
    <source>
        <dbReference type="EMBL" id="KAF2837047.1"/>
    </source>
</evidence>
<dbReference type="GO" id="GO:0000324">
    <property type="term" value="C:fungal-type vacuole"/>
    <property type="evidence" value="ECO:0007669"/>
    <property type="project" value="TreeGrafter"/>
</dbReference>
<dbReference type="Gene3D" id="3.40.50.1820">
    <property type="entry name" value="alpha/beta hydrolase"/>
    <property type="match status" value="1"/>
</dbReference>
<dbReference type="GO" id="GO:0004185">
    <property type="term" value="F:serine-type carboxypeptidase activity"/>
    <property type="evidence" value="ECO:0007669"/>
    <property type="project" value="UniProtKB-UniRule"/>
</dbReference>
<feature type="compositionally biased region" description="Low complexity" evidence="15">
    <location>
        <begin position="624"/>
        <end position="639"/>
    </location>
</feature>
<dbReference type="Pfam" id="PF00450">
    <property type="entry name" value="Peptidase_S10"/>
    <property type="match status" value="1"/>
</dbReference>
<feature type="signal peptide" evidence="14">
    <location>
        <begin position="1"/>
        <end position="20"/>
    </location>
</feature>
<dbReference type="GO" id="GO:0006508">
    <property type="term" value="P:proteolysis"/>
    <property type="evidence" value="ECO:0007669"/>
    <property type="project" value="UniProtKB-KW"/>
</dbReference>
<evidence type="ECO:0000256" key="10">
    <source>
        <dbReference type="ARBA" id="ARBA00023026"/>
    </source>
</evidence>
<accession>A0A9P4S6I4</accession>
<evidence type="ECO:0000256" key="5">
    <source>
        <dbReference type="ARBA" id="ARBA00022622"/>
    </source>
</evidence>
<keyword evidence="4" id="KW-1003">Cell membrane</keyword>
<keyword evidence="5" id="KW-0472">Membrane</keyword>
<protein>
    <recommendedName>
        <fullName evidence="14">Carboxypeptidase</fullName>
        <ecNumber evidence="14">3.4.16.-</ecNumber>
    </recommendedName>
</protein>
<comment type="catalytic activity">
    <reaction evidence="1">
        <text>Preferential release of a C-terminal arginine or lysine residue.</text>
        <dbReference type="EC" id="3.4.16.6"/>
    </reaction>
</comment>
<feature type="chain" id="PRO_5040547144" description="Carboxypeptidase" evidence="14">
    <location>
        <begin position="21"/>
        <end position="677"/>
    </location>
</feature>
<comment type="similarity">
    <text evidence="3 14">Belongs to the peptidase S10 family.</text>
</comment>
<evidence type="ECO:0000256" key="7">
    <source>
        <dbReference type="ARBA" id="ARBA00022670"/>
    </source>
</evidence>
<evidence type="ECO:0000256" key="3">
    <source>
        <dbReference type="ARBA" id="ARBA00009431"/>
    </source>
</evidence>
<dbReference type="EC" id="3.4.16.-" evidence="14"/>
<dbReference type="OrthoDB" id="443318at2759"/>
<dbReference type="InterPro" id="IPR018202">
    <property type="entry name" value="Ser_caboxypep_ser_AS"/>
</dbReference>
<keyword evidence="9 14" id="KW-0378">Hydrolase</keyword>
<dbReference type="GO" id="GO:0098552">
    <property type="term" value="C:side of membrane"/>
    <property type="evidence" value="ECO:0007669"/>
    <property type="project" value="UniProtKB-KW"/>
</dbReference>
<evidence type="ECO:0000256" key="14">
    <source>
        <dbReference type="RuleBase" id="RU361156"/>
    </source>
</evidence>
<keyword evidence="12" id="KW-0449">Lipoprotein</keyword>
<reference evidence="16" key="1">
    <citation type="journal article" date="2020" name="Stud. Mycol.">
        <title>101 Dothideomycetes genomes: a test case for predicting lifestyles and emergence of pathogens.</title>
        <authorList>
            <person name="Haridas S."/>
            <person name="Albert R."/>
            <person name="Binder M."/>
            <person name="Bloem J."/>
            <person name="Labutti K."/>
            <person name="Salamov A."/>
            <person name="Andreopoulos B."/>
            <person name="Baker S."/>
            <person name="Barry K."/>
            <person name="Bills G."/>
            <person name="Bluhm B."/>
            <person name="Cannon C."/>
            <person name="Castanera R."/>
            <person name="Culley D."/>
            <person name="Daum C."/>
            <person name="Ezra D."/>
            <person name="Gonzalez J."/>
            <person name="Henrissat B."/>
            <person name="Kuo A."/>
            <person name="Liang C."/>
            <person name="Lipzen A."/>
            <person name="Lutzoni F."/>
            <person name="Magnuson J."/>
            <person name="Mondo S."/>
            <person name="Nolan M."/>
            <person name="Ohm R."/>
            <person name="Pangilinan J."/>
            <person name="Park H.-J."/>
            <person name="Ramirez L."/>
            <person name="Alfaro M."/>
            <person name="Sun H."/>
            <person name="Tritt A."/>
            <person name="Yoshinaga Y."/>
            <person name="Zwiers L.-H."/>
            <person name="Turgeon B."/>
            <person name="Goodwin S."/>
            <person name="Spatafora J."/>
            <person name="Crous P."/>
            <person name="Grigoriev I."/>
        </authorList>
    </citation>
    <scope>NUCLEOTIDE SEQUENCE</scope>
    <source>
        <strain evidence="16">CBS 101060</strain>
    </source>
</reference>
<dbReference type="InterPro" id="IPR001563">
    <property type="entry name" value="Peptidase_S10"/>
</dbReference>
<evidence type="ECO:0000256" key="15">
    <source>
        <dbReference type="SAM" id="MobiDB-lite"/>
    </source>
</evidence>
<evidence type="ECO:0000256" key="9">
    <source>
        <dbReference type="ARBA" id="ARBA00022801"/>
    </source>
</evidence>
<feature type="region of interest" description="Disordered" evidence="15">
    <location>
        <begin position="620"/>
        <end position="656"/>
    </location>
</feature>
<dbReference type="AlphaFoldDB" id="A0A9P4S6I4"/>
<gene>
    <name evidence="16" type="ORF">M501DRAFT_938572</name>
</gene>
<comment type="caution">
    <text evidence="16">The sequence shown here is derived from an EMBL/GenBank/DDBJ whole genome shotgun (WGS) entry which is preliminary data.</text>
</comment>
<dbReference type="EMBL" id="MU006101">
    <property type="protein sequence ID" value="KAF2837047.1"/>
    <property type="molecule type" value="Genomic_DNA"/>
</dbReference>
<keyword evidence="8 14" id="KW-0732">Signal</keyword>
<proteinExistence type="inferred from homology"/>
<comment type="subcellular location">
    <subcellularLocation>
        <location evidence="2">Cell membrane</location>
        <topology evidence="2">Lipid-anchor</topology>
        <topology evidence="2">GPI-anchor</topology>
    </subcellularLocation>
</comment>
<evidence type="ECO:0000256" key="12">
    <source>
        <dbReference type="ARBA" id="ARBA00023288"/>
    </source>
</evidence>
<dbReference type="FunFam" id="1.10.287.410:FF:000002">
    <property type="entry name" value="Carboxypeptidase"/>
    <property type="match status" value="1"/>
</dbReference>
<evidence type="ECO:0000256" key="6">
    <source>
        <dbReference type="ARBA" id="ARBA00022645"/>
    </source>
</evidence>
<evidence type="ECO:0000313" key="17">
    <source>
        <dbReference type="Proteomes" id="UP000799429"/>
    </source>
</evidence>
<evidence type="ECO:0000256" key="4">
    <source>
        <dbReference type="ARBA" id="ARBA00022475"/>
    </source>
</evidence>
<evidence type="ECO:0000256" key="2">
    <source>
        <dbReference type="ARBA" id="ARBA00004609"/>
    </source>
</evidence>
<evidence type="ECO:0000256" key="13">
    <source>
        <dbReference type="ARBA" id="ARBA00037356"/>
    </source>
</evidence>
<dbReference type="PRINTS" id="PR00724">
    <property type="entry name" value="CRBOXYPTASEC"/>
</dbReference>
<dbReference type="InterPro" id="IPR029058">
    <property type="entry name" value="AB_hydrolase_fold"/>
</dbReference>
<dbReference type="InterPro" id="IPR033124">
    <property type="entry name" value="Ser_caboxypep_his_AS"/>
</dbReference>
<dbReference type="SUPFAM" id="SSF53474">
    <property type="entry name" value="alpha/beta-Hydrolases"/>
    <property type="match status" value="1"/>
</dbReference>
<name>A0A9P4S6I4_9PEZI</name>
<dbReference type="PANTHER" id="PTHR11802:SF189">
    <property type="entry name" value="CARBOXYPEPTIDASE"/>
    <property type="match status" value="1"/>
</dbReference>
<evidence type="ECO:0000256" key="1">
    <source>
        <dbReference type="ARBA" id="ARBA00001003"/>
    </source>
</evidence>
<keyword evidence="11" id="KW-0325">Glycoprotein</keyword>
<evidence type="ECO:0000256" key="11">
    <source>
        <dbReference type="ARBA" id="ARBA00023180"/>
    </source>
</evidence>